<geneLocation type="plasmid" evidence="2 3">
    <name>unnamed1</name>
</geneLocation>
<dbReference type="RefSeq" id="WP_306105427.1">
    <property type="nucleotide sequence ID" value="NZ_CP120984.1"/>
</dbReference>
<protein>
    <recommendedName>
        <fullName evidence="4">ATP-binding protein</fullName>
    </recommendedName>
</protein>
<organism evidence="2 3">
    <name type="scientific">Streptomyces glycanivorans</name>
    <dbReference type="NCBI Taxonomy" id="3033808"/>
    <lineage>
        <taxon>Bacteria</taxon>
        <taxon>Bacillati</taxon>
        <taxon>Actinomycetota</taxon>
        <taxon>Actinomycetes</taxon>
        <taxon>Kitasatosporales</taxon>
        <taxon>Streptomycetaceae</taxon>
        <taxon>Streptomyces</taxon>
    </lineage>
</organism>
<feature type="region of interest" description="Disordered" evidence="1">
    <location>
        <begin position="419"/>
        <end position="449"/>
    </location>
</feature>
<name>A0ABY9JNS7_9ACTN</name>
<evidence type="ECO:0000313" key="3">
    <source>
        <dbReference type="Proteomes" id="UP001224433"/>
    </source>
</evidence>
<keyword evidence="2" id="KW-0614">Plasmid</keyword>
<proteinExistence type="predicted"/>
<reference evidence="2 3" key="1">
    <citation type="submission" date="2023-03" db="EMBL/GenBank/DDBJ databases">
        <title>Isolation and description of six Streptomyces strains from soil environments, able to metabolize different microbial glucans.</title>
        <authorList>
            <person name="Widen T."/>
            <person name="Larsbrink J."/>
        </authorList>
    </citation>
    <scope>NUCLEOTIDE SEQUENCE [LARGE SCALE GENOMIC DNA]</scope>
    <source>
        <strain evidence="2 3">Alt3</strain>
        <plasmid evidence="2 3">unnamed1</plasmid>
    </source>
</reference>
<keyword evidence="3" id="KW-1185">Reference proteome</keyword>
<gene>
    <name evidence="2" type="ORF">P8A20_38270</name>
</gene>
<evidence type="ECO:0000313" key="2">
    <source>
        <dbReference type="EMBL" id="WLQ69360.1"/>
    </source>
</evidence>
<dbReference type="Proteomes" id="UP001224433">
    <property type="component" value="Plasmid unnamed1"/>
</dbReference>
<dbReference type="EMBL" id="CP120984">
    <property type="protein sequence ID" value="WLQ69360.1"/>
    <property type="molecule type" value="Genomic_DNA"/>
</dbReference>
<evidence type="ECO:0000256" key="1">
    <source>
        <dbReference type="SAM" id="MobiDB-lite"/>
    </source>
</evidence>
<sequence>MSRDKEGGPARRPRVLARARVGWPRPLRELKDLVYKVYLAAGTPSLDEIAEAIRKGDLVGSPSRDTVRRCISDPSLPPSQADIVSIAAVLARLARWDGQDMTARVRGLWVEARMATGVGRPVGEFEDDLVLTDLEVHPALDVDGARGRLGVLPAYVPREFDRQVQSVVEAAEAGRSGLVALVGDSSTGKTRALWEAVRSLPEPWRLWHPLAPTRPDAVLAELADVAPHTVIWLNEAQFYLAPEPLGEQVAAGLRELLRDPARGPVLVMATLWPGEWQTLTTRTDPDRHTQARELLGGHRIDVPETFTPDDLVTLAATAGADPRLREAAERAQDRQVAQYLAGVLALMNRYHAARGVTRALVHAAMDARRLGAGPHIPLAWLVEAAPGYLTETEWNATDRDWLAQAIDYVTQDCTGIPGILTPVETTTPRNQRKRRPAGGVEPAGRHARDTYGPQYQLADYLDQYGRRHRADQIPPIDFWTTAASHAHPADLYTLGNAAWDRGLYRDSTQLHKHATTHGNGNPYAASQLIHHLRTLHPKDPRPAEWASTHAALDDPDGVSSLLNALREIGAEEQLGALLARDPATHVTLDNPAAVAGLLAELQEVGAEEQIGALLAQGPATHVVIDNPLALASLLHELRAVGAEEQIDALLAQDPAAHVALNDHQPVGILFSELQEIGAEEQLGALASRAAAHVALDNPYTVIDLLLSLRGIGAEEQLGALLARDLATHIPLDDPAEVGNLLYRLQEIGAVEQFMALAPRAAADVALDDPIGVAILLDRLRQIGAVEQFMALASRAAADVALDDPIGVAILLDRLRDSGTVEQFGALLARDPATHVTLDNPHAVAILLDRLREIGAGEQFGALLARDPATHVTLDNPHAVAFLLFRLRELGEEEQFGALLARDPATHVTLDNPHAVADLLYMLRDSGAVEQFDALLAQNPAMHVTLGHPAAVTDLLDRLREIGAEEQLGVLVGRLPAAGCFDQFREFCEGPGRFRFGREPEGSAAASWTWEDLE</sequence>
<accession>A0ABY9JNS7</accession>
<evidence type="ECO:0008006" key="4">
    <source>
        <dbReference type="Google" id="ProtNLM"/>
    </source>
</evidence>